<dbReference type="InterPro" id="IPR005475">
    <property type="entry name" value="Transketolase-like_Pyr-bd"/>
</dbReference>
<reference evidence="13" key="1">
    <citation type="submission" date="2023-03" db="EMBL/GenBank/DDBJ databases">
        <authorList>
            <person name="Steffen K."/>
            <person name="Cardenas P."/>
        </authorList>
    </citation>
    <scope>NUCLEOTIDE SEQUENCE</scope>
</reference>
<dbReference type="SMART" id="SM00861">
    <property type="entry name" value="Transket_pyr"/>
    <property type="match status" value="1"/>
</dbReference>
<organism evidence="13 14">
    <name type="scientific">Geodia barretti</name>
    <name type="common">Barrett's horny sponge</name>
    <dbReference type="NCBI Taxonomy" id="519541"/>
    <lineage>
        <taxon>Eukaryota</taxon>
        <taxon>Metazoa</taxon>
        <taxon>Porifera</taxon>
        <taxon>Demospongiae</taxon>
        <taxon>Heteroscleromorpha</taxon>
        <taxon>Tetractinellida</taxon>
        <taxon>Astrophorina</taxon>
        <taxon>Geodiidae</taxon>
        <taxon>Geodia</taxon>
    </lineage>
</organism>
<keyword evidence="14" id="KW-1185">Reference proteome</keyword>
<dbReference type="GO" id="GO:0009083">
    <property type="term" value="P:branched-chain amino acid catabolic process"/>
    <property type="evidence" value="ECO:0007669"/>
    <property type="project" value="TreeGrafter"/>
</dbReference>
<dbReference type="GO" id="GO:0005759">
    <property type="term" value="C:mitochondrial matrix"/>
    <property type="evidence" value="ECO:0007669"/>
    <property type="project" value="UniProtKB-SubCell"/>
</dbReference>
<comment type="cofactor">
    <cofactor evidence="1">
        <name>thiamine diphosphate</name>
        <dbReference type="ChEBI" id="CHEBI:58937"/>
    </cofactor>
</comment>
<dbReference type="PANTHER" id="PTHR42980">
    <property type="entry name" value="2-OXOISOVALERATE DEHYDROGENASE SUBUNIT BETA-RELATED"/>
    <property type="match status" value="1"/>
</dbReference>
<dbReference type="GO" id="GO:0007584">
    <property type="term" value="P:response to nutrient"/>
    <property type="evidence" value="ECO:0007669"/>
    <property type="project" value="TreeGrafter"/>
</dbReference>
<dbReference type="FunFam" id="3.40.50.920:FF:000004">
    <property type="entry name" value="2-oxoisovalerate dehydrogenase subunit beta 1, mitochondrial"/>
    <property type="match status" value="1"/>
</dbReference>
<dbReference type="Gene3D" id="3.40.50.920">
    <property type="match status" value="1"/>
</dbReference>
<dbReference type="SUPFAM" id="SSF52518">
    <property type="entry name" value="Thiamin diphosphate-binding fold (THDP-binding)"/>
    <property type="match status" value="1"/>
</dbReference>
<comment type="subunit">
    <text evidence="9">Heterotetramer of 2 alpha/BCKDHA and 2 beta chains/BCKDHB that forms the branched-chain alpha-keto acid decarboxylase (E1) component of the BCKD complex. The branched-chain alpha-ketoacid dehydrogenase is a large complex composed of three major building blocks E1, E2 and E3. It is organized around E2, a 24-meric cubic core composed of DBT, to which are associated 6 to 12 copies of E1, and approximately 6 copies of the dehydrogenase E3, a DLD dimer.</text>
</comment>
<evidence type="ECO:0000256" key="1">
    <source>
        <dbReference type="ARBA" id="ARBA00001964"/>
    </source>
</evidence>
<evidence type="ECO:0000256" key="11">
    <source>
        <dbReference type="ARBA" id="ARBA00082400"/>
    </source>
</evidence>
<dbReference type="PANTHER" id="PTHR42980:SF1">
    <property type="entry name" value="2-OXOISOVALERATE DEHYDROGENASE SUBUNIT BETA, MITOCHONDRIAL"/>
    <property type="match status" value="1"/>
</dbReference>
<evidence type="ECO:0000256" key="4">
    <source>
        <dbReference type="ARBA" id="ARBA00022946"/>
    </source>
</evidence>
<dbReference type="Pfam" id="PF02780">
    <property type="entry name" value="Transketolase_C"/>
    <property type="match status" value="1"/>
</dbReference>
<evidence type="ECO:0000256" key="3">
    <source>
        <dbReference type="ARBA" id="ARBA00012277"/>
    </source>
</evidence>
<dbReference type="SUPFAM" id="SSF52922">
    <property type="entry name" value="TK C-terminal domain-like"/>
    <property type="match status" value="1"/>
</dbReference>
<dbReference type="FunFam" id="3.40.50.970:FF:000001">
    <property type="entry name" value="Pyruvate dehydrogenase E1 beta subunit"/>
    <property type="match status" value="1"/>
</dbReference>
<accession>A0AA35T2I6</accession>
<dbReference type="EC" id="1.2.4.4" evidence="3"/>
<comment type="catalytic activity">
    <reaction evidence="7">
        <text>N(6)-[(R)-lipoyl]-L-lysyl-[protein] + 3-methyl-2-oxobutanoate + H(+) = N(6)-[(R)-S(8)-2-methylpropanoyldihydrolipoyl]-L-lysyl-[protein] + CO2</text>
        <dbReference type="Rhea" id="RHEA:13457"/>
        <dbReference type="Rhea" id="RHEA-COMP:10474"/>
        <dbReference type="Rhea" id="RHEA-COMP:10497"/>
        <dbReference type="ChEBI" id="CHEBI:11851"/>
        <dbReference type="ChEBI" id="CHEBI:15378"/>
        <dbReference type="ChEBI" id="CHEBI:16526"/>
        <dbReference type="ChEBI" id="CHEBI:83099"/>
        <dbReference type="ChEBI" id="CHEBI:83142"/>
        <dbReference type="EC" id="1.2.4.4"/>
    </reaction>
    <physiologicalReaction direction="left-to-right" evidence="7">
        <dbReference type="Rhea" id="RHEA:13458"/>
    </physiologicalReaction>
</comment>
<evidence type="ECO:0000256" key="9">
    <source>
        <dbReference type="ARBA" id="ARBA00063295"/>
    </source>
</evidence>
<evidence type="ECO:0000256" key="5">
    <source>
        <dbReference type="ARBA" id="ARBA00023002"/>
    </source>
</evidence>
<dbReference type="Gene3D" id="3.40.50.970">
    <property type="match status" value="1"/>
</dbReference>
<gene>
    <name evidence="13" type="ORF">GBAR_LOCUS21771</name>
</gene>
<sequence length="335" mass="36595">MSNPLHLLGKTENMKLVHAINNALDIAMETDSTAAIFGEDVGFGGVFRCSANLRDKYGSNRVFNTPLSEQGIVGFGIGLATQGSTAIAEIQFADYIHPAFDQVVNEAAKYRYRSASHYHCGPLTVRAPYGAVGHGGHYHSQSVEGFYAHVPGIKVVIPRGPSQAKGLLLASIRDQNPVFFFEPKWLYQAAAEEVPVADYELPLSKAEILQSGSDVTVLGYGSQIQILRQACEMAQSELGVSCELIDLRTILPWDEDTVIQSVCKTGRLVVSHEAPLTAGFGAELAATVQAECFNHLEAPIQRVCGWDTPFPLIFEPFYIPNKVRCFDAIRTVVDY</sequence>
<dbReference type="EMBL" id="CASHTH010003025">
    <property type="protein sequence ID" value="CAI8039171.1"/>
    <property type="molecule type" value="Genomic_DNA"/>
</dbReference>
<dbReference type="InterPro" id="IPR009014">
    <property type="entry name" value="Transketo_C/PFOR_II"/>
</dbReference>
<name>A0AA35T2I6_GEOBA</name>
<dbReference type="InterPro" id="IPR029061">
    <property type="entry name" value="THDP-binding"/>
</dbReference>
<dbReference type="AlphaFoldDB" id="A0AA35T2I6"/>
<evidence type="ECO:0000256" key="7">
    <source>
        <dbReference type="ARBA" id="ARBA00051764"/>
    </source>
</evidence>
<dbReference type="CDD" id="cd07036">
    <property type="entry name" value="TPP_PYR_E1-PDHc-beta_like"/>
    <property type="match status" value="1"/>
</dbReference>
<evidence type="ECO:0000256" key="6">
    <source>
        <dbReference type="ARBA" id="ARBA00023128"/>
    </source>
</evidence>
<dbReference type="Pfam" id="PF02779">
    <property type="entry name" value="Transket_pyr"/>
    <property type="match status" value="1"/>
</dbReference>
<dbReference type="Proteomes" id="UP001174909">
    <property type="component" value="Unassembled WGS sequence"/>
</dbReference>
<keyword evidence="4" id="KW-0809">Transit peptide</keyword>
<protein>
    <recommendedName>
        <fullName evidence="10">2-oxoisovalerate dehydrogenase subunit beta, mitochondrial</fullName>
        <ecNumber evidence="3">1.2.4.4</ecNumber>
    </recommendedName>
    <alternativeName>
        <fullName evidence="11">Branched-chain alpha-keto acid dehydrogenase E1 component beta chain</fullName>
    </alternativeName>
</protein>
<keyword evidence="5" id="KW-0560">Oxidoreductase</keyword>
<comment type="caution">
    <text evidence="13">The sequence shown here is derived from an EMBL/GenBank/DDBJ whole genome shotgun (WGS) entry which is preliminary data.</text>
</comment>
<evidence type="ECO:0000256" key="2">
    <source>
        <dbReference type="ARBA" id="ARBA00004305"/>
    </source>
</evidence>
<evidence type="ECO:0000313" key="14">
    <source>
        <dbReference type="Proteomes" id="UP001174909"/>
    </source>
</evidence>
<comment type="function">
    <text evidence="8">Together with BCKDHA forms the heterotetrameric E1 subunit of the mitochondrial branched-chain alpha-ketoacid dehydrogenase (BCKD) complex. The BCKD complex catalyzes the multi-step oxidative decarboxylation of alpha-ketoacids derived from the branched-chain amino-acids valine, leucine and isoleucine producing CO2 and acyl-CoA which is subsequently utilized to produce energy. The E1 subunit catalyzes the first step with the decarboxylation of the alpha-ketoacid forming an enzyme-product intermediate. A reductive acylation mediated by the lipoylamide cofactor of E2 extracts the acyl group from the E1 active site for the next step of the reaction.</text>
</comment>
<dbReference type="InterPro" id="IPR033248">
    <property type="entry name" value="Transketolase_C"/>
</dbReference>
<evidence type="ECO:0000313" key="13">
    <source>
        <dbReference type="EMBL" id="CAI8039171.1"/>
    </source>
</evidence>
<evidence type="ECO:0000259" key="12">
    <source>
        <dbReference type="SMART" id="SM00861"/>
    </source>
</evidence>
<feature type="domain" description="Transketolase-like pyrimidine-binding" evidence="12">
    <location>
        <begin position="14"/>
        <end position="189"/>
    </location>
</feature>
<keyword evidence="6" id="KW-0496">Mitochondrion</keyword>
<proteinExistence type="predicted"/>
<evidence type="ECO:0000256" key="8">
    <source>
        <dbReference type="ARBA" id="ARBA00057409"/>
    </source>
</evidence>
<evidence type="ECO:0000256" key="10">
    <source>
        <dbReference type="ARBA" id="ARBA00071568"/>
    </source>
</evidence>
<comment type="subcellular location">
    <subcellularLocation>
        <location evidence="2">Mitochondrion matrix</location>
    </subcellularLocation>
</comment>
<dbReference type="GO" id="GO:0003863">
    <property type="term" value="F:branched-chain 2-oxo acid dehydrogenase activity"/>
    <property type="evidence" value="ECO:0007669"/>
    <property type="project" value="UniProtKB-EC"/>
</dbReference>